<sequence>MSRLGNTSSFKEIPNVLDEDLLAHCTCITTDGGRRKYHERENNYFPISLRSETVVVRNRFPSAGSDEDASSFDLEAPQIHYSSNPLGILELRYLGFSVESQ</sequence>
<name>A0AAV4SU14_CAEEX</name>
<evidence type="ECO:0000313" key="2">
    <source>
        <dbReference type="Proteomes" id="UP001054945"/>
    </source>
</evidence>
<reference evidence="1 2" key="1">
    <citation type="submission" date="2021-06" db="EMBL/GenBank/DDBJ databases">
        <title>Caerostris extrusa draft genome.</title>
        <authorList>
            <person name="Kono N."/>
            <person name="Arakawa K."/>
        </authorList>
    </citation>
    <scope>NUCLEOTIDE SEQUENCE [LARGE SCALE GENOMIC DNA]</scope>
</reference>
<dbReference type="EMBL" id="BPLR01010057">
    <property type="protein sequence ID" value="GIY36504.1"/>
    <property type="molecule type" value="Genomic_DNA"/>
</dbReference>
<accession>A0AAV4SU14</accession>
<keyword evidence="2" id="KW-1185">Reference proteome</keyword>
<evidence type="ECO:0000313" key="1">
    <source>
        <dbReference type="EMBL" id="GIY36504.1"/>
    </source>
</evidence>
<protein>
    <submittedName>
        <fullName evidence="1">Uncharacterized protein</fullName>
    </submittedName>
</protein>
<dbReference type="AlphaFoldDB" id="A0AAV4SU14"/>
<proteinExistence type="predicted"/>
<organism evidence="1 2">
    <name type="scientific">Caerostris extrusa</name>
    <name type="common">Bark spider</name>
    <name type="synonym">Caerostris bankana</name>
    <dbReference type="NCBI Taxonomy" id="172846"/>
    <lineage>
        <taxon>Eukaryota</taxon>
        <taxon>Metazoa</taxon>
        <taxon>Ecdysozoa</taxon>
        <taxon>Arthropoda</taxon>
        <taxon>Chelicerata</taxon>
        <taxon>Arachnida</taxon>
        <taxon>Araneae</taxon>
        <taxon>Araneomorphae</taxon>
        <taxon>Entelegynae</taxon>
        <taxon>Araneoidea</taxon>
        <taxon>Araneidae</taxon>
        <taxon>Caerostris</taxon>
    </lineage>
</organism>
<dbReference type="Proteomes" id="UP001054945">
    <property type="component" value="Unassembled WGS sequence"/>
</dbReference>
<gene>
    <name evidence="1" type="ORF">CEXT_521751</name>
</gene>
<comment type="caution">
    <text evidence="1">The sequence shown here is derived from an EMBL/GenBank/DDBJ whole genome shotgun (WGS) entry which is preliminary data.</text>
</comment>